<name>A0ABU1R6E2_9BACT</name>
<dbReference type="EMBL" id="JAVDTI010000008">
    <property type="protein sequence ID" value="MDR6808979.1"/>
    <property type="molecule type" value="Genomic_DNA"/>
</dbReference>
<dbReference type="RefSeq" id="WP_309991727.1">
    <property type="nucleotide sequence ID" value="NZ_JAVDTI010000008.1"/>
</dbReference>
<protein>
    <submittedName>
        <fullName evidence="1">Uncharacterized protein</fullName>
    </submittedName>
</protein>
<gene>
    <name evidence="1" type="ORF">J2W84_006044</name>
</gene>
<comment type="caution">
    <text evidence="1">The sequence shown here is derived from an EMBL/GenBank/DDBJ whole genome shotgun (WGS) entry which is preliminary data.</text>
</comment>
<organism evidence="1 2">
    <name type="scientific">Dyadobacter fermentans</name>
    <dbReference type="NCBI Taxonomy" id="94254"/>
    <lineage>
        <taxon>Bacteria</taxon>
        <taxon>Pseudomonadati</taxon>
        <taxon>Bacteroidota</taxon>
        <taxon>Cytophagia</taxon>
        <taxon>Cytophagales</taxon>
        <taxon>Spirosomataceae</taxon>
        <taxon>Dyadobacter</taxon>
    </lineage>
</organism>
<proteinExistence type="predicted"/>
<dbReference type="Proteomes" id="UP001264980">
    <property type="component" value="Unassembled WGS sequence"/>
</dbReference>
<reference evidence="1 2" key="1">
    <citation type="submission" date="2023-07" db="EMBL/GenBank/DDBJ databases">
        <title>Sorghum-associated microbial communities from plants grown in Nebraska, USA.</title>
        <authorList>
            <person name="Schachtman D."/>
        </authorList>
    </citation>
    <scope>NUCLEOTIDE SEQUENCE [LARGE SCALE GENOMIC DNA]</scope>
    <source>
        <strain evidence="1 2">BE57</strain>
    </source>
</reference>
<evidence type="ECO:0000313" key="1">
    <source>
        <dbReference type="EMBL" id="MDR6808979.1"/>
    </source>
</evidence>
<accession>A0ABU1R6E2</accession>
<sequence>MTSLSFKKWLPGILFLSAQVINTLYELMQDTRTISWAPHTTQVFYRIDAFENGVTWDQQAVEARYGLAQTHWEAHAPGNIRRLVNSVEAQASAHPDSVRISYRRNGAPEQTYLWKASR</sequence>
<evidence type="ECO:0000313" key="2">
    <source>
        <dbReference type="Proteomes" id="UP001264980"/>
    </source>
</evidence>
<keyword evidence="2" id="KW-1185">Reference proteome</keyword>